<dbReference type="AlphaFoldDB" id="X1G422"/>
<evidence type="ECO:0000313" key="1">
    <source>
        <dbReference type="EMBL" id="GAH39550.1"/>
    </source>
</evidence>
<gene>
    <name evidence="1" type="ORF">S03H2_11064</name>
</gene>
<accession>X1G422</accession>
<reference evidence="1" key="1">
    <citation type="journal article" date="2014" name="Front. Microbiol.">
        <title>High frequency of phylogenetically diverse reductive dehalogenase-homologous genes in deep subseafloor sedimentary metagenomes.</title>
        <authorList>
            <person name="Kawai M."/>
            <person name="Futagami T."/>
            <person name="Toyoda A."/>
            <person name="Takaki Y."/>
            <person name="Nishi S."/>
            <person name="Hori S."/>
            <person name="Arai W."/>
            <person name="Tsubouchi T."/>
            <person name="Morono Y."/>
            <person name="Uchiyama I."/>
            <person name="Ito T."/>
            <person name="Fujiyama A."/>
            <person name="Inagaki F."/>
            <person name="Takami H."/>
        </authorList>
    </citation>
    <scope>NUCLEOTIDE SEQUENCE</scope>
    <source>
        <strain evidence="1">Expedition CK06-06</strain>
    </source>
</reference>
<sequence>MTTKSVNIWIWLQNGKIIKAISSVDDGTIKIYDENDNLILARIGLTKFQVKKIENNILKYGAKRLNQHAEPFRFL</sequence>
<protein>
    <submittedName>
        <fullName evidence="1">Uncharacterized protein</fullName>
    </submittedName>
</protein>
<name>X1G422_9ZZZZ</name>
<dbReference type="EMBL" id="BARU01005657">
    <property type="protein sequence ID" value="GAH39550.1"/>
    <property type="molecule type" value="Genomic_DNA"/>
</dbReference>
<proteinExistence type="predicted"/>
<organism evidence="1">
    <name type="scientific">marine sediment metagenome</name>
    <dbReference type="NCBI Taxonomy" id="412755"/>
    <lineage>
        <taxon>unclassified sequences</taxon>
        <taxon>metagenomes</taxon>
        <taxon>ecological metagenomes</taxon>
    </lineage>
</organism>
<comment type="caution">
    <text evidence="1">The sequence shown here is derived from an EMBL/GenBank/DDBJ whole genome shotgun (WGS) entry which is preliminary data.</text>
</comment>